<organism evidence="3 4">
    <name type="scientific">Microvirga flocculans</name>
    <dbReference type="NCBI Taxonomy" id="217168"/>
    <lineage>
        <taxon>Bacteria</taxon>
        <taxon>Pseudomonadati</taxon>
        <taxon>Pseudomonadota</taxon>
        <taxon>Alphaproteobacteria</taxon>
        <taxon>Hyphomicrobiales</taxon>
        <taxon>Methylobacteriaceae</taxon>
        <taxon>Microvirga</taxon>
    </lineage>
</organism>
<dbReference type="GO" id="GO:0003677">
    <property type="term" value="F:DNA binding"/>
    <property type="evidence" value="ECO:0007669"/>
    <property type="project" value="UniProtKB-KW"/>
</dbReference>
<evidence type="ECO:0000313" key="3">
    <source>
        <dbReference type="EMBL" id="MBB4041617.1"/>
    </source>
</evidence>
<dbReference type="RefSeq" id="WP_161634660.1">
    <property type="nucleotide sequence ID" value="NZ_JACIDC010000013.1"/>
</dbReference>
<sequence>MVKNPSAPLLIATSGHHRDAPSDDPTAPVSEQASALVDFSTGQGEDPSDQGSEIDGIAMSAEDRERLDLIEQALQAERKISIRYIDAKKTISERVIRPLWLMEWSSTVAVIAWCEQREDFRLFRLDRLISVDLLNDTFRSEPLHALYEYVSRLRRDADDGDPY</sequence>
<feature type="region of interest" description="Disordered" evidence="1">
    <location>
        <begin position="1"/>
        <end position="54"/>
    </location>
</feature>
<comment type="caution">
    <text evidence="3">The sequence shown here is derived from an EMBL/GenBank/DDBJ whole genome shotgun (WGS) entry which is preliminary data.</text>
</comment>
<keyword evidence="3" id="KW-0238">DNA-binding</keyword>
<dbReference type="InterPro" id="IPR026881">
    <property type="entry name" value="WYL_dom"/>
</dbReference>
<reference evidence="3 4" key="1">
    <citation type="submission" date="2020-08" db="EMBL/GenBank/DDBJ databases">
        <title>Genomic Encyclopedia of Type Strains, Phase IV (KMG-IV): sequencing the most valuable type-strain genomes for metagenomic binning, comparative biology and taxonomic classification.</title>
        <authorList>
            <person name="Goeker M."/>
        </authorList>
    </citation>
    <scope>NUCLEOTIDE SEQUENCE [LARGE SCALE GENOMIC DNA]</scope>
    <source>
        <strain evidence="3 4">DSM 15743</strain>
    </source>
</reference>
<dbReference type="EMBL" id="JACIDC010000013">
    <property type="protein sequence ID" value="MBB4041617.1"/>
    <property type="molecule type" value="Genomic_DNA"/>
</dbReference>
<feature type="domain" description="WYL" evidence="2">
    <location>
        <begin position="66"/>
        <end position="131"/>
    </location>
</feature>
<accession>A0A7W6IHK0</accession>
<gene>
    <name evidence="3" type="ORF">GGR34_003295</name>
</gene>
<dbReference type="Pfam" id="PF13280">
    <property type="entry name" value="WYL"/>
    <property type="match status" value="1"/>
</dbReference>
<dbReference type="PANTHER" id="PTHR34580">
    <property type="match status" value="1"/>
</dbReference>
<name>A0A7W6IHK0_9HYPH</name>
<protein>
    <submittedName>
        <fullName evidence="3">Putative DNA-binding transcriptional regulator YafY</fullName>
    </submittedName>
</protein>
<keyword evidence="4" id="KW-1185">Reference proteome</keyword>
<evidence type="ECO:0000259" key="2">
    <source>
        <dbReference type="Pfam" id="PF13280"/>
    </source>
</evidence>
<evidence type="ECO:0000256" key="1">
    <source>
        <dbReference type="SAM" id="MobiDB-lite"/>
    </source>
</evidence>
<dbReference type="PROSITE" id="PS52050">
    <property type="entry name" value="WYL"/>
    <property type="match status" value="1"/>
</dbReference>
<dbReference type="Proteomes" id="UP000519439">
    <property type="component" value="Unassembled WGS sequence"/>
</dbReference>
<evidence type="ECO:0000313" key="4">
    <source>
        <dbReference type="Proteomes" id="UP000519439"/>
    </source>
</evidence>
<dbReference type="PANTHER" id="PTHR34580:SF3">
    <property type="entry name" value="PROTEIN PAFB"/>
    <property type="match status" value="1"/>
</dbReference>
<dbReference type="AlphaFoldDB" id="A0A7W6IHK0"/>
<dbReference type="InterPro" id="IPR051534">
    <property type="entry name" value="CBASS_pafABC_assoc_protein"/>
</dbReference>
<proteinExistence type="predicted"/>